<keyword evidence="1" id="KW-0472">Membrane</keyword>
<proteinExistence type="predicted"/>
<dbReference type="Proteomes" id="UP000693981">
    <property type="component" value="Unassembled WGS sequence"/>
</dbReference>
<dbReference type="OrthoDB" id="115782at2759"/>
<dbReference type="EMBL" id="JAGDFL010000220">
    <property type="protein sequence ID" value="KAG7395219.1"/>
    <property type="molecule type" value="Genomic_DNA"/>
</dbReference>
<comment type="caution">
    <text evidence="2">The sequence shown here is derived from an EMBL/GenBank/DDBJ whole genome shotgun (WGS) entry which is preliminary data.</text>
</comment>
<dbReference type="AlphaFoldDB" id="A0A8T1WTX4"/>
<protein>
    <recommendedName>
        <fullName evidence="4">Transmembrane protein</fullName>
    </recommendedName>
</protein>
<evidence type="ECO:0008006" key="4">
    <source>
        <dbReference type="Google" id="ProtNLM"/>
    </source>
</evidence>
<feature type="transmembrane region" description="Helical" evidence="1">
    <location>
        <begin position="75"/>
        <end position="98"/>
    </location>
</feature>
<keyword evidence="1" id="KW-0812">Transmembrane</keyword>
<name>A0A8T1WTX4_9STRA</name>
<gene>
    <name evidence="2" type="ORF">PHYBOEH_004126</name>
</gene>
<reference evidence="2" key="1">
    <citation type="submission" date="2021-02" db="EMBL/GenBank/DDBJ databases">
        <authorList>
            <person name="Palmer J.M."/>
        </authorList>
    </citation>
    <scope>NUCLEOTIDE SEQUENCE</scope>
    <source>
        <strain evidence="2">SCRP23</strain>
    </source>
</reference>
<sequence length="126" mass="13474">MDEVDKATPYAIAVEEPKPAAQAVEAEFTTGKWEVGLCGCCTHCVPNCCMVSFCPCVSIAQVSARLGFMTYSTALLISLLLILCTGGAGGIVFVVWIWMVATHTKSYKPGNCDFGPQETLAPYQQA</sequence>
<organism evidence="2 3">
    <name type="scientific">Phytophthora boehmeriae</name>
    <dbReference type="NCBI Taxonomy" id="109152"/>
    <lineage>
        <taxon>Eukaryota</taxon>
        <taxon>Sar</taxon>
        <taxon>Stramenopiles</taxon>
        <taxon>Oomycota</taxon>
        <taxon>Peronosporomycetes</taxon>
        <taxon>Peronosporales</taxon>
        <taxon>Peronosporaceae</taxon>
        <taxon>Phytophthora</taxon>
    </lineage>
</organism>
<keyword evidence="1" id="KW-1133">Transmembrane helix</keyword>
<keyword evidence="3" id="KW-1185">Reference proteome</keyword>
<evidence type="ECO:0000313" key="2">
    <source>
        <dbReference type="EMBL" id="KAG7395219.1"/>
    </source>
</evidence>
<accession>A0A8T1WTX4</accession>
<evidence type="ECO:0000313" key="3">
    <source>
        <dbReference type="Proteomes" id="UP000693981"/>
    </source>
</evidence>
<evidence type="ECO:0000256" key="1">
    <source>
        <dbReference type="SAM" id="Phobius"/>
    </source>
</evidence>